<protein>
    <submittedName>
        <fullName evidence="3">CLUMA_CG019636, isoform A</fullName>
    </submittedName>
</protein>
<keyword evidence="4" id="KW-1185">Reference proteome</keyword>
<dbReference type="STRING" id="568069.A0A1J1J4J1"/>
<feature type="region of interest" description="Disordered" evidence="1">
    <location>
        <begin position="28"/>
        <end position="56"/>
    </location>
</feature>
<organism evidence="3 4">
    <name type="scientific">Clunio marinus</name>
    <dbReference type="NCBI Taxonomy" id="568069"/>
    <lineage>
        <taxon>Eukaryota</taxon>
        <taxon>Metazoa</taxon>
        <taxon>Ecdysozoa</taxon>
        <taxon>Arthropoda</taxon>
        <taxon>Hexapoda</taxon>
        <taxon>Insecta</taxon>
        <taxon>Pterygota</taxon>
        <taxon>Neoptera</taxon>
        <taxon>Endopterygota</taxon>
        <taxon>Diptera</taxon>
        <taxon>Nematocera</taxon>
        <taxon>Chironomoidea</taxon>
        <taxon>Chironomidae</taxon>
        <taxon>Clunio</taxon>
    </lineage>
</organism>
<dbReference type="InterPro" id="IPR035899">
    <property type="entry name" value="DBL_dom_sf"/>
</dbReference>
<reference evidence="3 4" key="1">
    <citation type="submission" date="2015-04" db="EMBL/GenBank/DDBJ databases">
        <authorList>
            <person name="Syromyatnikov M.Y."/>
            <person name="Popov V.N."/>
        </authorList>
    </citation>
    <scope>NUCLEOTIDE SEQUENCE [LARGE SCALE GENOMIC DNA]</scope>
</reference>
<evidence type="ECO:0000256" key="1">
    <source>
        <dbReference type="SAM" id="MobiDB-lite"/>
    </source>
</evidence>
<dbReference type="EMBL" id="CVRI01000067">
    <property type="protein sequence ID" value="CRL06890.1"/>
    <property type="molecule type" value="Genomic_DNA"/>
</dbReference>
<dbReference type="SUPFAM" id="SSF48065">
    <property type="entry name" value="DBL homology domain (DH-domain)"/>
    <property type="match status" value="1"/>
</dbReference>
<dbReference type="Gene3D" id="1.20.900.10">
    <property type="entry name" value="Dbl homology (DH) domain"/>
    <property type="match status" value="1"/>
</dbReference>
<dbReference type="GO" id="GO:0031267">
    <property type="term" value="F:small GTPase binding"/>
    <property type="evidence" value="ECO:0007669"/>
    <property type="project" value="TreeGrafter"/>
</dbReference>
<evidence type="ECO:0000313" key="4">
    <source>
        <dbReference type="Proteomes" id="UP000183832"/>
    </source>
</evidence>
<dbReference type="Proteomes" id="UP000183832">
    <property type="component" value="Unassembled WGS sequence"/>
</dbReference>
<dbReference type="PROSITE" id="PS50010">
    <property type="entry name" value="DH_2"/>
    <property type="match status" value="1"/>
</dbReference>
<feature type="region of interest" description="Disordered" evidence="1">
    <location>
        <begin position="384"/>
        <end position="417"/>
    </location>
</feature>
<evidence type="ECO:0000313" key="3">
    <source>
        <dbReference type="EMBL" id="CRL06890.1"/>
    </source>
</evidence>
<gene>
    <name evidence="3" type="ORF">CLUMA_CG019636</name>
</gene>
<feature type="compositionally biased region" description="Low complexity" evidence="1">
    <location>
        <begin position="398"/>
        <end position="417"/>
    </location>
</feature>
<feature type="domain" description="DH" evidence="2">
    <location>
        <begin position="453"/>
        <end position="543"/>
    </location>
</feature>
<name>A0A1J1J4J1_9DIPT</name>
<feature type="region of interest" description="Disordered" evidence="1">
    <location>
        <begin position="284"/>
        <end position="304"/>
    </location>
</feature>
<dbReference type="PANTHER" id="PTHR45924:SF2">
    <property type="entry name" value="FI17866P1"/>
    <property type="match status" value="1"/>
</dbReference>
<feature type="non-terminal residue" evidence="3">
    <location>
        <position position="543"/>
    </location>
</feature>
<dbReference type="GO" id="GO:0005085">
    <property type="term" value="F:guanyl-nucleotide exchange factor activity"/>
    <property type="evidence" value="ECO:0007669"/>
    <property type="project" value="InterPro"/>
</dbReference>
<dbReference type="OrthoDB" id="1594986at2759"/>
<evidence type="ECO:0000259" key="2">
    <source>
        <dbReference type="PROSITE" id="PS50010"/>
    </source>
</evidence>
<feature type="non-terminal residue" evidence="3">
    <location>
        <position position="1"/>
    </location>
</feature>
<dbReference type="AlphaFoldDB" id="A0A1J1J4J1"/>
<sequence length="543" mass="60572">SSTDLSPSVIGYYDRLSGSFKNEKLFGELRVRKSPEKQTEDKRKSREQSPKPKLIVSKIPTKPTRLANNTTILSPKLNSNQNNFHYNSLAAKTLQIISPNVHRMISSHQTTTETITANPTVKSFIHSLNQNKNNVIANKKSSDKVSNLQGRRIFLKSNSLKSSGFAVPLTKNLSKISQSNGLVDSSEPIVHTITDNNCKSEDTYKINELIDSEKTPTKCDHNFNYDNSLNHECIFDEDEDDDIQNVLNRTSELINNLLSGNNNSNLNSLDIQENAKNSLIEGEKRDNKVSCENNNDEAKMKGTSRHKYKVHLESESDEDVVCNVINTSSLKFTKSLDNVAEPTSSPKLSYSRAKLLSNHQINSPTHSPKLSEKCLDTATFASDSKLNTSPSSKHRPLSAASISSSSSSTSTASSSNSFGNENLVNGKLIGGNLASIESLADHSDNEVNPSLTMCERAVLEIIDSEKCYVEDLGQIIKGYLQDWKEKGCLKVDELNVLFSNIQEIYEFNSSLLEKFIESNHDPQKISKCFIDSYELFNVYTTYW</sequence>
<dbReference type="Pfam" id="PF00621">
    <property type="entry name" value="RhoGEF"/>
    <property type="match status" value="1"/>
</dbReference>
<dbReference type="PANTHER" id="PTHR45924">
    <property type="entry name" value="FI17866P1"/>
    <property type="match status" value="1"/>
</dbReference>
<accession>A0A1J1J4J1</accession>
<dbReference type="InterPro" id="IPR000219">
    <property type="entry name" value="DH_dom"/>
</dbReference>
<proteinExistence type="predicted"/>
<feature type="compositionally biased region" description="Basic and acidic residues" evidence="1">
    <location>
        <begin position="28"/>
        <end position="50"/>
    </location>
</feature>